<dbReference type="Proteomes" id="UP000831460">
    <property type="component" value="Chromosome"/>
</dbReference>
<protein>
    <submittedName>
        <fullName evidence="3">Organic solvent tolerance protein OstA</fullName>
    </submittedName>
</protein>
<dbReference type="EMBL" id="CP094532">
    <property type="protein sequence ID" value="UOE40215.1"/>
    <property type="molecule type" value="Genomic_DNA"/>
</dbReference>
<dbReference type="RefSeq" id="WP_243548241.1">
    <property type="nucleotide sequence ID" value="NZ_CP094532.1"/>
</dbReference>
<evidence type="ECO:0000313" key="4">
    <source>
        <dbReference type="Proteomes" id="UP000831460"/>
    </source>
</evidence>
<name>A0ABY4BM77_9FLAO</name>
<dbReference type="Pfam" id="PF13100">
    <property type="entry name" value="OstA_2"/>
    <property type="match status" value="1"/>
</dbReference>
<keyword evidence="4" id="KW-1185">Reference proteome</keyword>
<proteinExistence type="predicted"/>
<accession>A0ABY4BM77</accession>
<sequence>MSFTKALSFIFIFIGISNFSQITTQPKDVLVKDPYFNTPQNAQQGEKVRLIHSDFFQKTPDKYNGNPFFSGNVQFEHQGSLLSADEVIFYESQNFVKAIGNVKLQNADGSVITSGEMEYDGNTQKGIARKNVVLTDPHQTIKTETMYYDRVSNKAYFNTGGTISDANNTMYTKSATYDLNTRMIDFTGNVKINNPDYTVEGTNIKQNQITNTADFFGPTTITNKKNPANLVYTERGSYNMNSKEVYLKKNSRIHYNGKVLTGDDMYFNQITGFGKAKGNVTLRDPKEQRYMKGGYGEIYEKKDSAMMTEKPYAVKILEKDSMYFSAQRLLAYQKIDEKNPQKKKSFLRAYRKARMFKSNIQVRADSLSFNETDGIMHLFGKPIAWSGEKQVTGDKIEAYFDTEKEFIDSLKVVGNAFAISKADSLNLKDEFNQVKGRLMTVYYDQNEIKLAKVIGNAQAITYADDQNEKTKETERIGVALSTCGTIEAEFEDRKVQIISCNIGARTDIYPMSMISREKRFFPDFNWNTKDRLRKWQDIFLDTPDYEEVKYESDDKLYDAAQKAIDDAKAKEEAKKPKRVRK</sequence>
<keyword evidence="1" id="KW-0472">Membrane</keyword>
<gene>
    <name evidence="3" type="ORF">MTP09_09845</name>
</gene>
<dbReference type="PANTHER" id="PTHR30189:SF1">
    <property type="entry name" value="LPS-ASSEMBLY PROTEIN LPTD"/>
    <property type="match status" value="1"/>
</dbReference>
<dbReference type="PANTHER" id="PTHR30189">
    <property type="entry name" value="LPS-ASSEMBLY PROTEIN"/>
    <property type="match status" value="1"/>
</dbReference>
<reference evidence="3 4" key="1">
    <citation type="submission" date="2022-03" db="EMBL/GenBank/DDBJ databases">
        <title>Chryseobacterium sp. isolated from particulate matters in swine house.</title>
        <authorList>
            <person name="Won M."/>
            <person name="Kim S.-J."/>
            <person name="Kwon S.-W."/>
        </authorList>
    </citation>
    <scope>NUCLEOTIDE SEQUENCE [LARGE SCALE GENOMIC DNA]</scope>
    <source>
        <strain evidence="3 4">SC2-2</strain>
    </source>
</reference>
<dbReference type="InterPro" id="IPR005653">
    <property type="entry name" value="OstA-like_N"/>
</dbReference>
<evidence type="ECO:0000313" key="3">
    <source>
        <dbReference type="EMBL" id="UOE40215.1"/>
    </source>
</evidence>
<evidence type="ECO:0000259" key="2">
    <source>
        <dbReference type="Pfam" id="PF13100"/>
    </source>
</evidence>
<keyword evidence="1" id="KW-0998">Cell outer membrane</keyword>
<feature type="domain" description="Organic solvent tolerance-like N-terminal" evidence="2">
    <location>
        <begin position="46"/>
        <end position="200"/>
    </location>
</feature>
<dbReference type="InterPro" id="IPR050218">
    <property type="entry name" value="LptD"/>
</dbReference>
<dbReference type="Gene3D" id="2.60.450.10">
    <property type="entry name" value="Lipopolysaccharide (LPS) transport protein A like domain"/>
    <property type="match status" value="3"/>
</dbReference>
<organism evidence="3 4">
    <name type="scientific">Chryseobacterium suipulveris</name>
    <dbReference type="NCBI Taxonomy" id="2929800"/>
    <lineage>
        <taxon>Bacteria</taxon>
        <taxon>Pseudomonadati</taxon>
        <taxon>Bacteroidota</taxon>
        <taxon>Flavobacteriia</taxon>
        <taxon>Flavobacteriales</taxon>
        <taxon>Weeksellaceae</taxon>
        <taxon>Chryseobacterium group</taxon>
        <taxon>Chryseobacterium</taxon>
    </lineage>
</organism>
<evidence type="ECO:0000256" key="1">
    <source>
        <dbReference type="ARBA" id="ARBA00023237"/>
    </source>
</evidence>